<evidence type="ECO:0000256" key="4">
    <source>
        <dbReference type="ARBA" id="ARBA00023136"/>
    </source>
</evidence>
<gene>
    <name evidence="7" type="ORF">DXB93_05420</name>
</gene>
<feature type="transmembrane region" description="Helical" evidence="5">
    <location>
        <begin position="258"/>
        <end position="281"/>
    </location>
</feature>
<feature type="domain" description="Sodium/calcium exchanger membrane region" evidence="6">
    <location>
        <begin position="28"/>
        <end position="168"/>
    </location>
</feature>
<keyword evidence="2 5" id="KW-0812">Transmembrane</keyword>
<comment type="subcellular location">
    <subcellularLocation>
        <location evidence="1">Membrane</location>
        <topology evidence="1">Multi-pass membrane protein</topology>
    </subcellularLocation>
</comment>
<evidence type="ECO:0000256" key="2">
    <source>
        <dbReference type="ARBA" id="ARBA00022692"/>
    </source>
</evidence>
<sequence>MCYTLTIVFLDLRKEIGVSALLDMILQLFCLIAGFVLLIKGADIFVEGASKLASKLNIPPIVIGLTIVAFGTSAPEAAISITSALGGNVDLAVGNIIGSNIMNVLLILGITGCIAKLKVNNNTYRYEIPFVMVITLVLLMLGKFGSSIDRFDGVLLWGLFLLFLYYLYRLVKKGEEVPLDEVEELDEKDTLLRLIIMIVLGMAAIVIGSNLTIDAATYIAEELGVSQRLIGLTIIAFGTSLPELVTSMTAAWKGKSDLAIGNIVGSNIFNILFVLGTTALISPKAVAFESGFIIDGIVAIGALFLLYTFIGCDGYLKKSGAIIMLIGYLAYFVSIL</sequence>
<dbReference type="GO" id="GO:0006874">
    <property type="term" value="P:intracellular calcium ion homeostasis"/>
    <property type="evidence" value="ECO:0007669"/>
    <property type="project" value="TreeGrafter"/>
</dbReference>
<reference evidence="7 8" key="1">
    <citation type="submission" date="2018-08" db="EMBL/GenBank/DDBJ databases">
        <title>A genome reference for cultivated species of the human gut microbiota.</title>
        <authorList>
            <person name="Zou Y."/>
            <person name="Xue W."/>
            <person name="Luo G."/>
        </authorList>
    </citation>
    <scope>NUCLEOTIDE SEQUENCE [LARGE SCALE GENOMIC DNA]</scope>
    <source>
        <strain evidence="7 8">OM06-4</strain>
    </source>
</reference>
<proteinExistence type="predicted"/>
<dbReference type="EMBL" id="QUSL01000006">
    <property type="protein sequence ID" value="RGD86304.1"/>
    <property type="molecule type" value="Genomic_DNA"/>
</dbReference>
<evidence type="ECO:0000256" key="5">
    <source>
        <dbReference type="SAM" id="Phobius"/>
    </source>
</evidence>
<dbReference type="AlphaFoldDB" id="A0A3E3EEG7"/>
<feature type="transmembrane region" description="Helical" evidence="5">
    <location>
        <begin position="191"/>
        <end position="213"/>
    </location>
</feature>
<keyword evidence="4 5" id="KW-0472">Membrane</keyword>
<dbReference type="InterPro" id="IPR004481">
    <property type="entry name" value="K/Na/Ca-exchanger"/>
</dbReference>
<feature type="transmembrane region" description="Helical" evidence="5">
    <location>
        <begin position="91"/>
        <end position="114"/>
    </location>
</feature>
<accession>A0A3E3EEG7</accession>
<dbReference type="GO" id="GO:0008273">
    <property type="term" value="F:calcium, potassium:sodium antiporter activity"/>
    <property type="evidence" value="ECO:0007669"/>
    <property type="project" value="TreeGrafter"/>
</dbReference>
<evidence type="ECO:0000256" key="3">
    <source>
        <dbReference type="ARBA" id="ARBA00022989"/>
    </source>
</evidence>
<evidence type="ECO:0000259" key="6">
    <source>
        <dbReference type="Pfam" id="PF01699"/>
    </source>
</evidence>
<name>A0A3E3EEG7_9FIRM</name>
<feature type="transmembrane region" description="Helical" evidence="5">
    <location>
        <begin position="225"/>
        <end position="246"/>
    </location>
</feature>
<evidence type="ECO:0000256" key="1">
    <source>
        <dbReference type="ARBA" id="ARBA00004141"/>
    </source>
</evidence>
<protein>
    <submittedName>
        <fullName evidence="7">Sodium:calcium antiporter</fullName>
    </submittedName>
</protein>
<feature type="transmembrane region" description="Helical" evidence="5">
    <location>
        <begin position="126"/>
        <end position="148"/>
    </location>
</feature>
<dbReference type="Pfam" id="PF01699">
    <property type="entry name" value="Na_Ca_ex"/>
    <property type="match status" value="2"/>
</dbReference>
<evidence type="ECO:0000313" key="8">
    <source>
        <dbReference type="Proteomes" id="UP000261032"/>
    </source>
</evidence>
<keyword evidence="3 5" id="KW-1133">Transmembrane helix</keyword>
<evidence type="ECO:0000313" key="7">
    <source>
        <dbReference type="EMBL" id="RGD86304.1"/>
    </source>
</evidence>
<dbReference type="NCBIfam" id="TIGR00367">
    <property type="entry name" value="calcium/sodium antiporter"/>
    <property type="match status" value="1"/>
</dbReference>
<feature type="transmembrane region" description="Helical" evidence="5">
    <location>
        <begin position="154"/>
        <end position="171"/>
    </location>
</feature>
<dbReference type="InterPro" id="IPR004837">
    <property type="entry name" value="NaCa_Exmemb"/>
</dbReference>
<dbReference type="GO" id="GO:0005886">
    <property type="term" value="C:plasma membrane"/>
    <property type="evidence" value="ECO:0007669"/>
    <property type="project" value="TreeGrafter"/>
</dbReference>
<feature type="transmembrane region" description="Helical" evidence="5">
    <location>
        <begin position="287"/>
        <end position="307"/>
    </location>
</feature>
<feature type="transmembrane region" description="Helical" evidence="5">
    <location>
        <begin position="20"/>
        <end position="39"/>
    </location>
</feature>
<feature type="transmembrane region" description="Helical" evidence="5">
    <location>
        <begin position="60"/>
        <end position="85"/>
    </location>
</feature>
<feature type="transmembrane region" description="Helical" evidence="5">
    <location>
        <begin position="319"/>
        <end position="335"/>
    </location>
</feature>
<dbReference type="PANTHER" id="PTHR10846:SF8">
    <property type="entry name" value="INNER MEMBRANE PROTEIN YRBG"/>
    <property type="match status" value="1"/>
</dbReference>
<dbReference type="InterPro" id="IPR044880">
    <property type="entry name" value="NCX_ion-bd_dom_sf"/>
</dbReference>
<organism evidence="7 8">
    <name type="scientific">Thomasclavelia ramosa</name>
    <dbReference type="NCBI Taxonomy" id="1547"/>
    <lineage>
        <taxon>Bacteria</taxon>
        <taxon>Bacillati</taxon>
        <taxon>Bacillota</taxon>
        <taxon>Erysipelotrichia</taxon>
        <taxon>Erysipelotrichales</taxon>
        <taxon>Coprobacillaceae</taxon>
        <taxon>Thomasclavelia</taxon>
    </lineage>
</organism>
<dbReference type="PANTHER" id="PTHR10846">
    <property type="entry name" value="SODIUM/POTASSIUM/CALCIUM EXCHANGER"/>
    <property type="match status" value="1"/>
</dbReference>
<feature type="domain" description="Sodium/calcium exchanger membrane region" evidence="6">
    <location>
        <begin position="195"/>
        <end position="333"/>
    </location>
</feature>
<dbReference type="Proteomes" id="UP000261032">
    <property type="component" value="Unassembled WGS sequence"/>
</dbReference>
<comment type="caution">
    <text evidence="7">The sequence shown here is derived from an EMBL/GenBank/DDBJ whole genome shotgun (WGS) entry which is preliminary data.</text>
</comment>
<dbReference type="Gene3D" id="1.20.1420.30">
    <property type="entry name" value="NCX, central ion-binding region"/>
    <property type="match status" value="1"/>
</dbReference>
<dbReference type="GO" id="GO:0005262">
    <property type="term" value="F:calcium channel activity"/>
    <property type="evidence" value="ECO:0007669"/>
    <property type="project" value="TreeGrafter"/>
</dbReference>